<sequence>MPDSLNRMVITPELNYDQLTIPEATLIQQQLRGHLNLEPLQKGIQTIAGADISLALYSETVYAGLVVLSYPELQPISYSLVKSSTIFPYVPGYLAFREIPAILKAYEQLPVKPDVVMFDGNGILHGRRMGIASHFGVLTGAVTMGCAKKKLAGQYGEPGASKGEYTHVTDKGEVIGYAVRTKDHVKPVFISPGHKMSLEDSLTLALKCTGKHRLPEPTRHAHEYVNRFRIGALAEGYYEVERWRLF</sequence>
<keyword evidence="6" id="KW-0227">DNA damage</keyword>
<name>A0A1G7C136_9BACT</name>
<comment type="subcellular location">
    <subcellularLocation>
        <location evidence="1 6">Cytoplasm</location>
    </subcellularLocation>
</comment>
<dbReference type="GO" id="GO:0003727">
    <property type="term" value="F:single-stranded RNA binding"/>
    <property type="evidence" value="ECO:0007669"/>
    <property type="project" value="TreeGrafter"/>
</dbReference>
<dbReference type="Gene3D" id="3.30.2170.10">
    <property type="entry name" value="archaeoglobus fulgidus dsm 4304 superfamily"/>
    <property type="match status" value="1"/>
</dbReference>
<dbReference type="HAMAP" id="MF_00801">
    <property type="entry name" value="Endonuclease_5"/>
    <property type="match status" value="1"/>
</dbReference>
<dbReference type="STRING" id="659014.SAMN04487996_104370"/>
<dbReference type="Pfam" id="PF04493">
    <property type="entry name" value="Endonuclease_5"/>
    <property type="match status" value="1"/>
</dbReference>
<evidence type="ECO:0000256" key="6">
    <source>
        <dbReference type="HAMAP-Rule" id="MF_00801"/>
    </source>
</evidence>
<feature type="binding site" evidence="6">
    <location>
        <position position="51"/>
    </location>
    <ligand>
        <name>Mg(2+)</name>
        <dbReference type="ChEBI" id="CHEBI:18420"/>
    </ligand>
</feature>
<dbReference type="Proteomes" id="UP000198748">
    <property type="component" value="Unassembled WGS sequence"/>
</dbReference>
<dbReference type="EC" id="3.1.21.7" evidence="6"/>
<dbReference type="GO" id="GO:0000287">
    <property type="term" value="F:magnesium ion binding"/>
    <property type="evidence" value="ECO:0007669"/>
    <property type="project" value="UniProtKB-UniRule"/>
</dbReference>
<evidence type="ECO:0000256" key="2">
    <source>
        <dbReference type="ARBA" id="ARBA00022490"/>
    </source>
</evidence>
<dbReference type="PANTHER" id="PTHR28511">
    <property type="entry name" value="ENDONUCLEASE V"/>
    <property type="match status" value="1"/>
</dbReference>
<dbReference type="PANTHER" id="PTHR28511:SF1">
    <property type="entry name" value="ENDONUCLEASE V"/>
    <property type="match status" value="1"/>
</dbReference>
<keyword evidence="6" id="KW-0460">Magnesium</keyword>
<comment type="similarity">
    <text evidence="6">Belongs to the endonuclease V family.</text>
</comment>
<keyword evidence="5 6" id="KW-0378">Hydrolase</keyword>
<evidence type="ECO:0000256" key="1">
    <source>
        <dbReference type="ARBA" id="ARBA00004496"/>
    </source>
</evidence>
<comment type="function">
    <text evidence="6">DNA repair enzyme involved in the repair of deaminated bases. Selectively cleaves double-stranded DNA at the second phosphodiester bond 3' to a deoxyinosine leaving behind the intact lesion on the nicked DNA.</text>
</comment>
<evidence type="ECO:0000313" key="8">
    <source>
        <dbReference type="Proteomes" id="UP000198748"/>
    </source>
</evidence>
<keyword evidence="8" id="KW-1185">Reference proteome</keyword>
<evidence type="ECO:0000256" key="4">
    <source>
        <dbReference type="ARBA" id="ARBA00022759"/>
    </source>
</evidence>
<feature type="binding site" evidence="6">
    <location>
        <position position="119"/>
    </location>
    <ligand>
        <name>Mg(2+)</name>
        <dbReference type="ChEBI" id="CHEBI:18420"/>
    </ligand>
</feature>
<dbReference type="CDD" id="cd06559">
    <property type="entry name" value="Endonuclease_V"/>
    <property type="match status" value="1"/>
</dbReference>
<evidence type="ECO:0000256" key="3">
    <source>
        <dbReference type="ARBA" id="ARBA00022722"/>
    </source>
</evidence>
<gene>
    <name evidence="6" type="primary">nfi</name>
    <name evidence="7" type="ORF">SAMN04487996_104370</name>
</gene>
<dbReference type="InterPro" id="IPR007581">
    <property type="entry name" value="Endonuclease-V"/>
</dbReference>
<dbReference type="AlphaFoldDB" id="A0A1G7C136"/>
<dbReference type="GO" id="GO:0043737">
    <property type="term" value="F:deoxyribonuclease V activity"/>
    <property type="evidence" value="ECO:0007669"/>
    <property type="project" value="UniProtKB-UniRule"/>
</dbReference>
<evidence type="ECO:0000313" key="7">
    <source>
        <dbReference type="EMBL" id="SDE33064.1"/>
    </source>
</evidence>
<evidence type="ECO:0000256" key="5">
    <source>
        <dbReference type="ARBA" id="ARBA00022801"/>
    </source>
</evidence>
<dbReference type="GO" id="GO:0006281">
    <property type="term" value="P:DNA repair"/>
    <property type="evidence" value="ECO:0007669"/>
    <property type="project" value="UniProtKB-UniRule"/>
</dbReference>
<comment type="cofactor">
    <cofactor evidence="6">
        <name>Mg(2+)</name>
        <dbReference type="ChEBI" id="CHEBI:18420"/>
    </cofactor>
</comment>
<dbReference type="GO" id="GO:0016891">
    <property type="term" value="F:RNA endonuclease activity producing 5'-phosphomonoesters, hydrolytic mechanism"/>
    <property type="evidence" value="ECO:0007669"/>
    <property type="project" value="TreeGrafter"/>
</dbReference>
<dbReference type="RefSeq" id="WP_229212621.1">
    <property type="nucleotide sequence ID" value="NZ_FNAN01000004.1"/>
</dbReference>
<keyword evidence="3 6" id="KW-0540">Nuclease</keyword>
<keyword evidence="6" id="KW-0479">Metal-binding</keyword>
<dbReference type="NCBIfam" id="NF008629">
    <property type="entry name" value="PRK11617.1"/>
    <property type="match status" value="1"/>
</dbReference>
<feature type="site" description="Interaction with target DNA" evidence="6">
    <location>
        <position position="89"/>
    </location>
</feature>
<protein>
    <recommendedName>
        <fullName evidence="6">Endonuclease V</fullName>
        <ecNumber evidence="6">3.1.21.7</ecNumber>
    </recommendedName>
    <alternativeName>
        <fullName evidence="6">Deoxyinosine 3'endonuclease</fullName>
    </alternativeName>
    <alternativeName>
        <fullName evidence="6">Deoxyribonuclease V</fullName>
        <shortName evidence="6">DNase V</shortName>
    </alternativeName>
</protein>
<keyword evidence="4 6" id="KW-0255">Endonuclease</keyword>
<comment type="catalytic activity">
    <reaction evidence="6">
        <text>Endonucleolytic cleavage at apurinic or apyrimidinic sites to products with a 5'-phosphate.</text>
        <dbReference type="EC" id="3.1.21.7"/>
    </reaction>
</comment>
<accession>A0A1G7C136</accession>
<proteinExistence type="inferred from homology"/>
<organism evidence="7 8">
    <name type="scientific">Dyadobacter soli</name>
    <dbReference type="NCBI Taxonomy" id="659014"/>
    <lineage>
        <taxon>Bacteria</taxon>
        <taxon>Pseudomonadati</taxon>
        <taxon>Bacteroidota</taxon>
        <taxon>Cytophagia</taxon>
        <taxon>Cytophagales</taxon>
        <taxon>Spirosomataceae</taxon>
        <taxon>Dyadobacter</taxon>
    </lineage>
</organism>
<keyword evidence="6" id="KW-0234">DNA repair</keyword>
<keyword evidence="2 6" id="KW-0963">Cytoplasm</keyword>
<reference evidence="8" key="1">
    <citation type="submission" date="2016-10" db="EMBL/GenBank/DDBJ databases">
        <authorList>
            <person name="Varghese N."/>
            <person name="Submissions S."/>
        </authorList>
    </citation>
    <scope>NUCLEOTIDE SEQUENCE [LARGE SCALE GENOMIC DNA]</scope>
    <source>
        <strain evidence="8">DSM 25329</strain>
    </source>
</reference>
<dbReference type="EMBL" id="FNAN01000004">
    <property type="protein sequence ID" value="SDE33064.1"/>
    <property type="molecule type" value="Genomic_DNA"/>
</dbReference>
<dbReference type="GO" id="GO:0005737">
    <property type="term" value="C:cytoplasm"/>
    <property type="evidence" value="ECO:0007669"/>
    <property type="project" value="UniProtKB-SubCell"/>
</dbReference>